<sequence>MHGIDEDRLNVNGGAIALSHPVGSSGVRLIGAVIDEIERM</sequence>
<comment type="caution">
    <text evidence="2">The sequence shown here is derived from an EMBL/GenBank/DDBJ whole genome shotgun (WGS) entry which is preliminary data.</text>
</comment>
<dbReference type="InterPro" id="IPR020617">
    <property type="entry name" value="Thiolase_C"/>
</dbReference>
<protein>
    <recommendedName>
        <fullName evidence="1">Thiolase C-terminal domain-containing protein</fullName>
    </recommendedName>
</protein>
<gene>
    <name evidence="2" type="ORF">ABEU19_001957</name>
</gene>
<organism evidence="2 3">
    <name type="scientific">Prescottella soli</name>
    <dbReference type="NCBI Taxonomy" id="1543852"/>
    <lineage>
        <taxon>Bacteria</taxon>
        <taxon>Bacillati</taxon>
        <taxon>Actinomycetota</taxon>
        <taxon>Actinomycetes</taxon>
        <taxon>Mycobacteriales</taxon>
        <taxon>Nocardiaceae</taxon>
        <taxon>Prescottella</taxon>
    </lineage>
</organism>
<dbReference type="Proteomes" id="UP001629744">
    <property type="component" value="Unassembled WGS sequence"/>
</dbReference>
<dbReference type="EMBL" id="JBDLNU010000002">
    <property type="protein sequence ID" value="MFM1728469.1"/>
    <property type="molecule type" value="Genomic_DNA"/>
</dbReference>
<proteinExistence type="predicted"/>
<accession>A0ABW9FS90</accession>
<evidence type="ECO:0000313" key="3">
    <source>
        <dbReference type="Proteomes" id="UP001629744"/>
    </source>
</evidence>
<dbReference type="Gene3D" id="3.40.47.10">
    <property type="match status" value="1"/>
</dbReference>
<evidence type="ECO:0000313" key="2">
    <source>
        <dbReference type="EMBL" id="MFM1728469.1"/>
    </source>
</evidence>
<keyword evidence="3" id="KW-1185">Reference proteome</keyword>
<reference evidence="2 3" key="1">
    <citation type="submission" date="2023-11" db="EMBL/GenBank/DDBJ databases">
        <authorList>
            <person name="Val-Calvo J."/>
            <person name="Scortti M."/>
            <person name="Vazquez-Boland J."/>
        </authorList>
    </citation>
    <scope>NUCLEOTIDE SEQUENCE [LARGE SCALE GENOMIC DNA]</scope>
    <source>
        <strain evidence="2 3">DSM 46662</strain>
    </source>
</reference>
<name>A0ABW9FS90_9NOCA</name>
<dbReference type="SUPFAM" id="SSF53901">
    <property type="entry name" value="Thiolase-like"/>
    <property type="match status" value="1"/>
</dbReference>
<feature type="domain" description="Thiolase C-terminal" evidence="1">
    <location>
        <begin position="3"/>
        <end position="39"/>
    </location>
</feature>
<dbReference type="Pfam" id="PF02803">
    <property type="entry name" value="Thiolase_C"/>
    <property type="match status" value="1"/>
</dbReference>
<evidence type="ECO:0000259" key="1">
    <source>
        <dbReference type="Pfam" id="PF02803"/>
    </source>
</evidence>
<dbReference type="InterPro" id="IPR016039">
    <property type="entry name" value="Thiolase-like"/>
</dbReference>